<evidence type="ECO:0000256" key="8">
    <source>
        <dbReference type="ARBA" id="ARBA00023136"/>
    </source>
</evidence>
<evidence type="ECO:0000256" key="4">
    <source>
        <dbReference type="ARBA" id="ARBA00022475"/>
    </source>
</evidence>
<name>A0A1V5SRH3_9BACT</name>
<dbReference type="GO" id="GO:0022857">
    <property type="term" value="F:transmembrane transporter activity"/>
    <property type="evidence" value="ECO:0007669"/>
    <property type="project" value="InterPro"/>
</dbReference>
<evidence type="ECO:0000256" key="3">
    <source>
        <dbReference type="ARBA" id="ARBA00022448"/>
    </source>
</evidence>
<evidence type="ECO:0000256" key="7">
    <source>
        <dbReference type="ARBA" id="ARBA00022989"/>
    </source>
</evidence>
<dbReference type="InterPro" id="IPR035906">
    <property type="entry name" value="MetI-like_sf"/>
</dbReference>
<gene>
    <name evidence="11" type="primary">yecS_1</name>
    <name evidence="11" type="ORF">BWY41_01447</name>
</gene>
<dbReference type="CDD" id="cd06261">
    <property type="entry name" value="TM_PBP2"/>
    <property type="match status" value="1"/>
</dbReference>
<dbReference type="PANTHER" id="PTHR30614">
    <property type="entry name" value="MEMBRANE COMPONENT OF AMINO ACID ABC TRANSPORTER"/>
    <property type="match status" value="1"/>
</dbReference>
<comment type="similarity">
    <text evidence="2">Belongs to the binding-protein-dependent transport system permease family. HisMQ subfamily.</text>
</comment>
<evidence type="ECO:0000256" key="1">
    <source>
        <dbReference type="ARBA" id="ARBA00004429"/>
    </source>
</evidence>
<comment type="subcellular location">
    <subcellularLocation>
        <location evidence="1">Cell inner membrane</location>
        <topology evidence="1">Multi-pass membrane protein</topology>
    </subcellularLocation>
    <subcellularLocation>
        <location evidence="9">Cell membrane</location>
        <topology evidence="9">Multi-pass membrane protein</topology>
    </subcellularLocation>
</comment>
<dbReference type="AlphaFoldDB" id="A0A1V5SRH3"/>
<keyword evidence="5 9" id="KW-0812">Transmembrane</keyword>
<dbReference type="InterPro" id="IPR010065">
    <property type="entry name" value="AA_ABC_transptr_permease_3TM"/>
</dbReference>
<dbReference type="Gene3D" id="1.10.3720.10">
    <property type="entry name" value="MetI-like"/>
    <property type="match status" value="1"/>
</dbReference>
<feature type="transmembrane region" description="Helical" evidence="9">
    <location>
        <begin position="169"/>
        <end position="190"/>
    </location>
</feature>
<feature type="transmembrane region" description="Helical" evidence="9">
    <location>
        <begin position="91"/>
        <end position="109"/>
    </location>
</feature>
<organism evidence="11">
    <name type="scientific">Candidatus Atribacter allofermentans</name>
    <dbReference type="NCBI Taxonomy" id="1852833"/>
    <lineage>
        <taxon>Bacteria</taxon>
        <taxon>Pseudomonadati</taxon>
        <taxon>Atribacterota</taxon>
        <taxon>Atribacteria</taxon>
        <taxon>Atribacterales</taxon>
        <taxon>Atribacteraceae</taxon>
        <taxon>Atribacter</taxon>
    </lineage>
</organism>
<evidence type="ECO:0000256" key="6">
    <source>
        <dbReference type="ARBA" id="ARBA00022970"/>
    </source>
</evidence>
<dbReference type="InterPro" id="IPR000515">
    <property type="entry name" value="MetI-like"/>
</dbReference>
<dbReference type="PROSITE" id="PS50928">
    <property type="entry name" value="ABC_TM1"/>
    <property type="match status" value="1"/>
</dbReference>
<dbReference type="NCBIfam" id="TIGR01726">
    <property type="entry name" value="HEQRo_perm_3TM"/>
    <property type="match status" value="1"/>
</dbReference>
<accession>A0A1V5SRH3</accession>
<reference evidence="11" key="1">
    <citation type="submission" date="2017-02" db="EMBL/GenBank/DDBJ databases">
        <title>Delving into the versatile metabolic prowess of the omnipresent phylum Bacteroidetes.</title>
        <authorList>
            <person name="Nobu M.K."/>
            <person name="Mei R."/>
            <person name="Narihiro T."/>
            <person name="Kuroda K."/>
            <person name="Liu W.-T."/>
        </authorList>
    </citation>
    <scope>NUCLEOTIDE SEQUENCE</scope>
    <source>
        <strain evidence="11">ADurb.Bin276</strain>
    </source>
</reference>
<dbReference type="EMBL" id="MWBQ01000109">
    <property type="protein sequence ID" value="OQA56811.1"/>
    <property type="molecule type" value="Genomic_DNA"/>
</dbReference>
<keyword evidence="8 9" id="KW-0472">Membrane</keyword>
<dbReference type="GO" id="GO:0043190">
    <property type="term" value="C:ATP-binding cassette (ABC) transporter complex"/>
    <property type="evidence" value="ECO:0007669"/>
    <property type="project" value="InterPro"/>
</dbReference>
<keyword evidence="6" id="KW-0029">Amino-acid transport</keyword>
<proteinExistence type="inferred from homology"/>
<evidence type="ECO:0000256" key="2">
    <source>
        <dbReference type="ARBA" id="ARBA00010072"/>
    </source>
</evidence>
<feature type="domain" description="ABC transmembrane type-1" evidence="10">
    <location>
        <begin position="26"/>
        <end position="214"/>
    </location>
</feature>
<evidence type="ECO:0000256" key="5">
    <source>
        <dbReference type="ARBA" id="ARBA00022692"/>
    </source>
</evidence>
<dbReference type="SUPFAM" id="SSF161098">
    <property type="entry name" value="MetI-like"/>
    <property type="match status" value="1"/>
</dbReference>
<comment type="caution">
    <text evidence="11">The sequence shown here is derived from an EMBL/GenBank/DDBJ whole genome shotgun (WGS) entry which is preliminary data.</text>
</comment>
<keyword evidence="4" id="KW-1003">Cell membrane</keyword>
<evidence type="ECO:0000256" key="9">
    <source>
        <dbReference type="RuleBase" id="RU363032"/>
    </source>
</evidence>
<feature type="transmembrane region" description="Helical" evidence="9">
    <location>
        <begin position="28"/>
        <end position="52"/>
    </location>
</feature>
<feature type="transmembrane region" description="Helical" evidence="9">
    <location>
        <begin position="64"/>
        <end position="85"/>
    </location>
</feature>
<evidence type="ECO:0000259" key="10">
    <source>
        <dbReference type="PROSITE" id="PS50928"/>
    </source>
</evidence>
<sequence length="233" mass="25741">MVTWVKKMDSFVFIQERLLPSLLEGTSVTIKLILLSIPFGLLTGIIVAVGRVYGNKPISMICRLYVLFFKGCPLLLLLFMIYFGLPPIGISLSPMVASVLGFVLCNGAYSSEYIRGAIQSVKIGQITAAEALGMTRFQGVLYIILPQAFRRALPGVGNEIIYLIKYSSLAYMITCIELTGAGKIVAARFFRFTETFMVIGIIYLILVTIATKLLNYAERKLYYPGMGPTSFKG</sequence>
<dbReference type="InterPro" id="IPR043429">
    <property type="entry name" value="ArtM/GltK/GlnP/TcyL/YhdX-like"/>
</dbReference>
<dbReference type="GO" id="GO:0006865">
    <property type="term" value="P:amino acid transport"/>
    <property type="evidence" value="ECO:0007669"/>
    <property type="project" value="UniProtKB-KW"/>
</dbReference>
<dbReference type="Pfam" id="PF00528">
    <property type="entry name" value="BPD_transp_1"/>
    <property type="match status" value="1"/>
</dbReference>
<feature type="transmembrane region" description="Helical" evidence="9">
    <location>
        <begin position="196"/>
        <end position="214"/>
    </location>
</feature>
<keyword evidence="7 9" id="KW-1133">Transmembrane helix</keyword>
<evidence type="ECO:0000313" key="11">
    <source>
        <dbReference type="EMBL" id="OQA56811.1"/>
    </source>
</evidence>
<dbReference type="Proteomes" id="UP000485569">
    <property type="component" value="Unassembled WGS sequence"/>
</dbReference>
<keyword evidence="3 9" id="KW-0813">Transport</keyword>
<protein>
    <submittedName>
        <fullName evidence="11">Inner membrane amino-acid ABC transporter permease protein YecS</fullName>
    </submittedName>
</protein>
<dbReference type="PANTHER" id="PTHR30614:SF0">
    <property type="entry name" value="L-CYSTINE TRANSPORT SYSTEM PERMEASE PROTEIN TCYL"/>
    <property type="match status" value="1"/>
</dbReference>